<dbReference type="GeneID" id="77675687"/>
<keyword evidence="2" id="KW-1185">Reference proteome</keyword>
<sequence>VNTFFFMKFYCSLCRAGIKYKTPRGWIDHVRGTKHKERRATILKPQTYKEIEEMRRQRLITKEECTEIKEAIRETESLTEIKSKVISILENSLIKIAQNILK</sequence>
<organism evidence="1 2">
    <name type="scientific">Nematocida ausubeli (strain ATCC PRA-371 / ERTm2)</name>
    <name type="common">Nematode killer fungus</name>
    <dbReference type="NCBI Taxonomy" id="1913371"/>
    <lineage>
        <taxon>Eukaryota</taxon>
        <taxon>Fungi</taxon>
        <taxon>Fungi incertae sedis</taxon>
        <taxon>Microsporidia</taxon>
        <taxon>Nematocida</taxon>
    </lineage>
</organism>
<evidence type="ECO:0000313" key="1">
    <source>
        <dbReference type="EMBL" id="KFG26563.1"/>
    </source>
</evidence>
<reference evidence="1 2" key="1">
    <citation type="journal article" date="2014" name="Genome Announc.">
        <title>Genome Sequence of the Microsporidian Species Nematocida sp1 Strain ERTm6 (ATCC PRA-372).</title>
        <authorList>
            <person name="Bakowski M.A."/>
            <person name="Priest M."/>
            <person name="Young S."/>
            <person name="Cuomo C.A."/>
            <person name="Troemel E.R."/>
        </authorList>
    </citation>
    <scope>NUCLEOTIDE SEQUENCE [LARGE SCALE GENOMIC DNA]</scope>
    <source>
        <strain evidence="1 2">ERTm6</strain>
    </source>
</reference>
<dbReference type="Proteomes" id="UP000054524">
    <property type="component" value="Unassembled WGS sequence"/>
</dbReference>
<gene>
    <name evidence="1" type="ORF">NESG_00714</name>
</gene>
<protein>
    <submittedName>
        <fullName evidence="1">Uncharacterized protein</fullName>
    </submittedName>
</protein>
<dbReference type="EMBL" id="AKIJ01000002">
    <property type="protein sequence ID" value="KFG26563.1"/>
    <property type="molecule type" value="Genomic_DNA"/>
</dbReference>
<dbReference type="HOGENOM" id="CLU_2360223_0_0_1"/>
<feature type="non-terminal residue" evidence="1">
    <location>
        <position position="1"/>
    </location>
</feature>
<comment type="caution">
    <text evidence="1">The sequence shown here is derived from an EMBL/GenBank/DDBJ whole genome shotgun (WGS) entry which is preliminary data.</text>
</comment>
<dbReference type="RefSeq" id="XP_052905118.1">
    <property type="nucleotide sequence ID" value="XM_053048358.1"/>
</dbReference>
<accession>A0A086J345</accession>
<proteinExistence type="predicted"/>
<dbReference type="AlphaFoldDB" id="A0A086J345"/>
<name>A0A086J345_NEMA1</name>
<evidence type="ECO:0000313" key="2">
    <source>
        <dbReference type="Proteomes" id="UP000054524"/>
    </source>
</evidence>